<accession>A0ABU9T5V8</accession>
<dbReference type="EMBL" id="JBBMQO010000004">
    <property type="protein sequence ID" value="MEM5501507.1"/>
    <property type="molecule type" value="Genomic_DNA"/>
</dbReference>
<protein>
    <submittedName>
        <fullName evidence="2">PAS domain-containing protein</fullName>
    </submittedName>
</protein>
<dbReference type="InterPro" id="IPR013655">
    <property type="entry name" value="PAS_fold_3"/>
</dbReference>
<proteinExistence type="predicted"/>
<keyword evidence="3" id="KW-1185">Reference proteome</keyword>
<sequence length="147" mass="16098">MVLAMQIGEVEKSSQDLAEIGLTGISLLDPLSSFDPYGAWRLDIATGLTYWTRDVYLIHCMSPTAGPVDLVSAVNAYHPEDRELVMQCVEEAIANKSGFRFVLRLLPTDGPQVLVKSTGVFRTTANGDELYGTFSQFQAPVRSVAIE</sequence>
<dbReference type="InterPro" id="IPR000014">
    <property type="entry name" value="PAS"/>
</dbReference>
<feature type="domain" description="PAS fold-3" evidence="1">
    <location>
        <begin position="71"/>
        <end position="129"/>
    </location>
</feature>
<gene>
    <name evidence="2" type="ORF">WNY59_07895</name>
</gene>
<evidence type="ECO:0000259" key="1">
    <source>
        <dbReference type="Pfam" id="PF08447"/>
    </source>
</evidence>
<dbReference type="CDD" id="cd00130">
    <property type="entry name" value="PAS"/>
    <property type="match status" value="1"/>
</dbReference>
<evidence type="ECO:0000313" key="3">
    <source>
        <dbReference type="Proteomes" id="UP001477870"/>
    </source>
</evidence>
<name>A0ABU9T5V8_9HYPH</name>
<dbReference type="Gene3D" id="3.30.450.20">
    <property type="entry name" value="PAS domain"/>
    <property type="match status" value="1"/>
</dbReference>
<comment type="caution">
    <text evidence="2">The sequence shown here is derived from an EMBL/GenBank/DDBJ whole genome shotgun (WGS) entry which is preliminary data.</text>
</comment>
<evidence type="ECO:0000313" key="2">
    <source>
        <dbReference type="EMBL" id="MEM5501507.1"/>
    </source>
</evidence>
<organism evidence="2 3">
    <name type="scientific">Ahrensia kielensis</name>
    <dbReference type="NCBI Taxonomy" id="76980"/>
    <lineage>
        <taxon>Bacteria</taxon>
        <taxon>Pseudomonadati</taxon>
        <taxon>Pseudomonadota</taxon>
        <taxon>Alphaproteobacteria</taxon>
        <taxon>Hyphomicrobiales</taxon>
        <taxon>Ahrensiaceae</taxon>
        <taxon>Ahrensia</taxon>
    </lineage>
</organism>
<dbReference type="Proteomes" id="UP001477870">
    <property type="component" value="Unassembled WGS sequence"/>
</dbReference>
<reference evidence="2 3" key="1">
    <citation type="submission" date="2024-03" db="EMBL/GenBank/DDBJ databases">
        <title>Community enrichment and isolation of bacterial strains for fucoidan degradation.</title>
        <authorList>
            <person name="Sichert A."/>
        </authorList>
    </citation>
    <scope>NUCLEOTIDE SEQUENCE [LARGE SCALE GENOMIC DNA]</scope>
    <source>
        <strain evidence="2 3">AS62</strain>
    </source>
</reference>
<dbReference type="Pfam" id="PF08447">
    <property type="entry name" value="PAS_3"/>
    <property type="match status" value="1"/>
</dbReference>
<dbReference type="SUPFAM" id="SSF55785">
    <property type="entry name" value="PYP-like sensor domain (PAS domain)"/>
    <property type="match status" value="1"/>
</dbReference>
<dbReference type="InterPro" id="IPR035965">
    <property type="entry name" value="PAS-like_dom_sf"/>
</dbReference>
<dbReference type="RefSeq" id="WP_342848005.1">
    <property type="nucleotide sequence ID" value="NZ_JBBMQO010000004.1"/>
</dbReference>